<name>A0A9D4I7Y4_DREPO</name>
<reference evidence="2" key="2">
    <citation type="submission" date="2020-11" db="EMBL/GenBank/DDBJ databases">
        <authorList>
            <person name="McCartney M.A."/>
            <person name="Auch B."/>
            <person name="Kono T."/>
            <person name="Mallez S."/>
            <person name="Becker A."/>
            <person name="Gohl D.M."/>
            <person name="Silverstein K.A.T."/>
            <person name="Koren S."/>
            <person name="Bechman K.B."/>
            <person name="Herman A."/>
            <person name="Abrahante J.E."/>
            <person name="Garbe J."/>
        </authorList>
    </citation>
    <scope>NUCLEOTIDE SEQUENCE</scope>
    <source>
        <strain evidence="2">Duluth1</strain>
        <tissue evidence="2">Whole animal</tissue>
    </source>
</reference>
<dbReference type="Proteomes" id="UP000828390">
    <property type="component" value="Unassembled WGS sequence"/>
</dbReference>
<evidence type="ECO:0000313" key="2">
    <source>
        <dbReference type="EMBL" id="KAH3751599.1"/>
    </source>
</evidence>
<protein>
    <submittedName>
        <fullName evidence="2">Uncharacterized protein</fullName>
    </submittedName>
</protein>
<dbReference type="AlphaFoldDB" id="A0A9D4I7Y4"/>
<evidence type="ECO:0000313" key="3">
    <source>
        <dbReference type="Proteomes" id="UP000828390"/>
    </source>
</evidence>
<organism evidence="2 3">
    <name type="scientific">Dreissena polymorpha</name>
    <name type="common">Zebra mussel</name>
    <name type="synonym">Mytilus polymorpha</name>
    <dbReference type="NCBI Taxonomy" id="45954"/>
    <lineage>
        <taxon>Eukaryota</taxon>
        <taxon>Metazoa</taxon>
        <taxon>Spiralia</taxon>
        <taxon>Lophotrochozoa</taxon>
        <taxon>Mollusca</taxon>
        <taxon>Bivalvia</taxon>
        <taxon>Autobranchia</taxon>
        <taxon>Heteroconchia</taxon>
        <taxon>Euheterodonta</taxon>
        <taxon>Imparidentia</taxon>
        <taxon>Neoheterodontei</taxon>
        <taxon>Myida</taxon>
        <taxon>Dreissenoidea</taxon>
        <taxon>Dreissenidae</taxon>
        <taxon>Dreissena</taxon>
    </lineage>
</organism>
<accession>A0A9D4I7Y4</accession>
<reference evidence="2" key="1">
    <citation type="journal article" date="2019" name="bioRxiv">
        <title>The Genome of the Zebra Mussel, Dreissena polymorpha: A Resource for Invasive Species Research.</title>
        <authorList>
            <person name="McCartney M.A."/>
            <person name="Auch B."/>
            <person name="Kono T."/>
            <person name="Mallez S."/>
            <person name="Zhang Y."/>
            <person name="Obille A."/>
            <person name="Becker A."/>
            <person name="Abrahante J.E."/>
            <person name="Garbe J."/>
            <person name="Badalamenti J.P."/>
            <person name="Herman A."/>
            <person name="Mangelson H."/>
            <person name="Liachko I."/>
            <person name="Sullivan S."/>
            <person name="Sone E.D."/>
            <person name="Koren S."/>
            <person name="Silverstein K.A.T."/>
            <person name="Beckman K.B."/>
            <person name="Gohl D.M."/>
        </authorList>
    </citation>
    <scope>NUCLEOTIDE SEQUENCE</scope>
    <source>
        <strain evidence="2">Duluth1</strain>
        <tissue evidence="2">Whole animal</tissue>
    </source>
</reference>
<evidence type="ECO:0000256" key="1">
    <source>
        <dbReference type="SAM" id="MobiDB-lite"/>
    </source>
</evidence>
<comment type="caution">
    <text evidence="2">The sequence shown here is derived from an EMBL/GenBank/DDBJ whole genome shotgun (WGS) entry which is preliminary data.</text>
</comment>
<dbReference type="EMBL" id="JAIWYP010000010">
    <property type="protein sequence ID" value="KAH3751599.1"/>
    <property type="molecule type" value="Genomic_DNA"/>
</dbReference>
<proteinExistence type="predicted"/>
<feature type="compositionally biased region" description="Basic and acidic residues" evidence="1">
    <location>
        <begin position="43"/>
        <end position="52"/>
    </location>
</feature>
<gene>
    <name evidence="2" type="ORF">DPMN_186167</name>
</gene>
<keyword evidence="3" id="KW-1185">Reference proteome</keyword>
<feature type="region of interest" description="Disordered" evidence="1">
    <location>
        <begin position="31"/>
        <end position="52"/>
    </location>
</feature>
<sequence>MTVSEGARHFQTVPRGLPDCIRRCQTLGDGAKRSPRQFQKVPDTPRRCQEVS</sequence>